<keyword evidence="1" id="KW-0812">Transmembrane</keyword>
<dbReference type="InterPro" id="IPR027417">
    <property type="entry name" value="P-loop_NTPase"/>
</dbReference>
<organism evidence="3 4">
    <name type="scientific">Maridesulfovibrio salexigens (strain ATCC 14822 / DSM 2638 / NCIMB 8403 / VKM B-1763)</name>
    <name type="common">Desulfovibrio salexigens</name>
    <dbReference type="NCBI Taxonomy" id="526222"/>
    <lineage>
        <taxon>Bacteria</taxon>
        <taxon>Pseudomonadati</taxon>
        <taxon>Thermodesulfobacteriota</taxon>
        <taxon>Desulfovibrionia</taxon>
        <taxon>Desulfovibrionales</taxon>
        <taxon>Desulfovibrionaceae</taxon>
        <taxon>Maridesulfovibrio</taxon>
    </lineage>
</organism>
<feature type="transmembrane region" description="Helical" evidence="1">
    <location>
        <begin position="34"/>
        <end position="56"/>
    </location>
</feature>
<feature type="domain" description="Type VI secretion system component TssM1 N-terminal" evidence="2">
    <location>
        <begin position="185"/>
        <end position="433"/>
    </location>
</feature>
<dbReference type="PANTHER" id="PTHR36153">
    <property type="entry name" value="INNER MEMBRANE PROTEIN-RELATED"/>
    <property type="match status" value="1"/>
</dbReference>
<dbReference type="HOGENOM" id="CLU_004067_0_0_7"/>
<dbReference type="KEGG" id="dsa:Desal_0435"/>
<dbReference type="OrthoDB" id="9758229at2"/>
<protein>
    <recommendedName>
        <fullName evidence="2">Type VI secretion system component TssM1 N-terminal domain-containing protein</fullName>
    </recommendedName>
</protein>
<evidence type="ECO:0000313" key="4">
    <source>
        <dbReference type="Proteomes" id="UP000002601"/>
    </source>
</evidence>
<dbReference type="InterPro" id="IPR025743">
    <property type="entry name" value="TssM1_N"/>
</dbReference>
<dbReference type="InterPro" id="IPR053156">
    <property type="entry name" value="T6SS_TssM-like"/>
</dbReference>
<reference evidence="3 4" key="1">
    <citation type="submission" date="2009-06" db="EMBL/GenBank/DDBJ databases">
        <title>Complete sequence of Desulfovibrio salexigens DSM 2638.</title>
        <authorList>
            <consortium name="US DOE Joint Genome Institute"/>
            <person name="Lucas S."/>
            <person name="Copeland A."/>
            <person name="Lapidus A."/>
            <person name="Glavina del Rio T."/>
            <person name="Tice H."/>
            <person name="Bruce D."/>
            <person name="Goodwin L."/>
            <person name="Pitluck S."/>
            <person name="Munk A.C."/>
            <person name="Brettin T."/>
            <person name="Detter J.C."/>
            <person name="Han C."/>
            <person name="Tapia R."/>
            <person name="Larimer F."/>
            <person name="Land M."/>
            <person name="Hauser L."/>
            <person name="Kyrpides N."/>
            <person name="Anderson I."/>
            <person name="Wall J.D."/>
            <person name="Arkin A.P."/>
            <person name="Dehal P."/>
            <person name="Chivian D."/>
            <person name="Giles B."/>
            <person name="Hazen T.C."/>
        </authorList>
    </citation>
    <scope>NUCLEOTIDE SEQUENCE [LARGE SCALE GENOMIC DNA]</scope>
    <source>
        <strain evidence="4">ATCC 14822 / DSM 2638 / NCIMB 8403 / VKM B-1763</strain>
    </source>
</reference>
<dbReference type="CDD" id="cd00882">
    <property type="entry name" value="Ras_like_GTPase"/>
    <property type="match status" value="1"/>
</dbReference>
<proteinExistence type="predicted"/>
<evidence type="ECO:0000313" key="3">
    <source>
        <dbReference type="EMBL" id="ACS78502.1"/>
    </source>
</evidence>
<dbReference type="Gene3D" id="3.40.50.300">
    <property type="entry name" value="P-loop containing nucleotide triphosphate hydrolases"/>
    <property type="match status" value="1"/>
</dbReference>
<dbReference type="SUPFAM" id="SSF52540">
    <property type="entry name" value="P-loop containing nucleoside triphosphate hydrolases"/>
    <property type="match status" value="1"/>
</dbReference>
<dbReference type="STRING" id="526222.Desal_0435"/>
<keyword evidence="1" id="KW-1133">Transmembrane helix</keyword>
<accession>C6BX22</accession>
<feature type="transmembrane region" description="Helical" evidence="1">
    <location>
        <begin position="431"/>
        <end position="451"/>
    </location>
</feature>
<evidence type="ECO:0000259" key="2">
    <source>
        <dbReference type="Pfam" id="PF14331"/>
    </source>
</evidence>
<evidence type="ECO:0000256" key="1">
    <source>
        <dbReference type="SAM" id="Phobius"/>
    </source>
</evidence>
<dbReference type="Proteomes" id="UP000002601">
    <property type="component" value="Chromosome"/>
</dbReference>
<keyword evidence="4" id="KW-1185">Reference proteome</keyword>
<dbReference type="Pfam" id="PF14331">
    <property type="entry name" value="IcmF-related_N"/>
    <property type="match status" value="1"/>
</dbReference>
<keyword evidence="1" id="KW-0472">Membrane</keyword>
<dbReference type="PANTHER" id="PTHR36153:SF1">
    <property type="entry name" value="TYPE VI SECRETION SYSTEM COMPONENT TSSM1"/>
    <property type="match status" value="1"/>
</dbReference>
<dbReference type="EMBL" id="CP001649">
    <property type="protein sequence ID" value="ACS78502.1"/>
    <property type="molecule type" value="Genomic_DNA"/>
</dbReference>
<dbReference type="eggNOG" id="COG3523">
    <property type="taxonomic scope" value="Bacteria"/>
</dbReference>
<name>C6BX22_MARSD</name>
<sequence>MKKFLLNLLKIIFIVLLFVLAAVASYALVTYMGWPWWAGACLFGGVIGLVAAFFFIRKWMLRRREKKFVKRIVDQDDSAIAAAPLHERSRLQELQTRWTEAVQLLQNSELRRHGNPLYALPWFMVFGESDSGKSTAVASSRLTSILSDVGPTPGVSATRNCDWWFFEEAVILDTAGRYAIPIDESRDKEEWEKFLTLLVKYRKREPLNGLIITLPADRLQSGDEDSLNEYGRSLRRRVNELMRVLGVRFPVYVLLTKMDLVFGLKGLTEVLPDEARSQAMGMVNESMTSDPEEFVDTAVSGVIERLRALRMTLLDRENSFDPAFLLFAEELDRLRPRIRAFADGVFEENPYQEQPLFRGIYFSSGEQSGEQSSAFLDSLPSLQNVETKLPGTRQGLFLHDFFSKVLTRDRNLFTPIIEFLKWKLLTRNMGMLVWLLLLFFVCGLFSMSFLGNRRALDDLFTAFPKPPEFSEKIDECVVEMEGFRQKIVHLHDLNSNWWVPRMGLDVSLEAEQKVRKLYVEKFESALLKPVDTQLSRTIESLHAGSSEQEVSDFVKLLGWRIDLLDNRIEGGKVKPLAPYELPSGQAMSMAVPGFESDLMKYYGQTYSSYLDWIENDEGLKEQRLLLQARLGKVFSLKGSDFKWLVDWVDSNPEVQPVTLRDFWGGPRLHFENEVHVPPAYTTTGHKMLTDFLGELRRAMPDNTDFAQREKDFWNWYAEQFYRSWYSFSEHFTEGERQLLTKDDYSSMAHTMANADNPYFKLLGRMKEEFSVIKGLGTAPDWIADLFDFNIVLTQYKAMKAKGVEESSQKAEESLRKIMADLGGKMAENIEARIEGAKQLDEYMQVLHDLAGFTTSQETAFKSAAALYPATGQSSEGSGAESKSAGAVKKNPVDGATRAMAALRTRMRSGGQGTHMFWNLVAGPLEFMVYVITMEASCELQQLWEGKVLAETAHVPSDKLRTTLFGKSGIVNKFTSSSASPFLSKGVKGWQSRQWLGIPFPFREEFFVFLNDGEQGAQEIQPEYKVGLSTIPTSVNSNATQEPYATTLSLECGSGRQELVNYNYSEKTTFTWKPDQCGTTTLTIRFPGIDLVKTYEGKLGFAKFLSEFRNGEVNFSPKDFPDQAKGLQGLGVSSVKVGYNFSGAVPVIEVLQIKPLNLPNFITDCWEN</sequence>
<gene>
    <name evidence="3" type="ordered locus">Desal_0435</name>
</gene>
<dbReference type="RefSeq" id="WP_012766028.1">
    <property type="nucleotide sequence ID" value="NC_012881.1"/>
</dbReference>
<feature type="transmembrane region" description="Helical" evidence="1">
    <location>
        <begin position="7"/>
        <end position="28"/>
    </location>
</feature>
<dbReference type="AlphaFoldDB" id="C6BX22"/>